<keyword evidence="4" id="KW-0472">Membrane</keyword>
<feature type="domain" description="RagB/SusD" evidence="8">
    <location>
        <begin position="345"/>
        <end position="507"/>
    </location>
</feature>
<dbReference type="PROSITE" id="PS51257">
    <property type="entry name" value="PROKAR_LIPOPROTEIN"/>
    <property type="match status" value="1"/>
</dbReference>
<dbReference type="InterPro" id="IPR033985">
    <property type="entry name" value="SusD-like_N"/>
</dbReference>
<keyword evidence="11" id="KW-1185">Reference proteome</keyword>
<feature type="domain" description="SusD-like N-terminal" evidence="9">
    <location>
        <begin position="108"/>
        <end position="216"/>
    </location>
</feature>
<evidence type="ECO:0000313" key="10">
    <source>
        <dbReference type="EMBL" id="MBC5604358.1"/>
    </source>
</evidence>
<organism evidence="10 11">
    <name type="scientific">Bacteroides difficilis</name>
    <dbReference type="NCBI Taxonomy" id="2763021"/>
    <lineage>
        <taxon>Bacteria</taxon>
        <taxon>Pseudomonadati</taxon>
        <taxon>Bacteroidota</taxon>
        <taxon>Bacteroidia</taxon>
        <taxon>Bacteroidales</taxon>
        <taxon>Bacteroidaceae</taxon>
        <taxon>Bacteroides</taxon>
    </lineage>
</organism>
<feature type="signal peptide" evidence="7">
    <location>
        <begin position="1"/>
        <end position="24"/>
    </location>
</feature>
<evidence type="ECO:0000256" key="6">
    <source>
        <dbReference type="SAM" id="MobiDB-lite"/>
    </source>
</evidence>
<dbReference type="InterPro" id="IPR011990">
    <property type="entry name" value="TPR-like_helical_dom_sf"/>
</dbReference>
<keyword evidence="5" id="KW-0998">Cell outer membrane</keyword>
<evidence type="ECO:0000256" key="5">
    <source>
        <dbReference type="ARBA" id="ARBA00023237"/>
    </source>
</evidence>
<dbReference type="EMBL" id="JACOOE010000002">
    <property type="protein sequence ID" value="MBC5604358.1"/>
    <property type="molecule type" value="Genomic_DNA"/>
</dbReference>
<comment type="subcellular location">
    <subcellularLocation>
        <location evidence="1">Cell outer membrane</location>
    </subcellularLocation>
</comment>
<evidence type="ECO:0000256" key="2">
    <source>
        <dbReference type="ARBA" id="ARBA00006275"/>
    </source>
</evidence>
<protein>
    <submittedName>
        <fullName evidence="10">RagB/SusD family nutrient uptake outer membrane protein</fullName>
    </submittedName>
</protein>
<dbReference type="SUPFAM" id="SSF48452">
    <property type="entry name" value="TPR-like"/>
    <property type="match status" value="1"/>
</dbReference>
<evidence type="ECO:0000259" key="9">
    <source>
        <dbReference type="Pfam" id="PF14322"/>
    </source>
</evidence>
<name>A0ABR7C993_9BACE</name>
<proteinExistence type="inferred from homology"/>
<evidence type="ECO:0000256" key="3">
    <source>
        <dbReference type="ARBA" id="ARBA00022729"/>
    </source>
</evidence>
<dbReference type="RefSeq" id="WP_186966862.1">
    <property type="nucleotide sequence ID" value="NZ_JACOOE010000002.1"/>
</dbReference>
<dbReference type="InterPro" id="IPR012944">
    <property type="entry name" value="SusD_RagB_dom"/>
</dbReference>
<keyword evidence="3 7" id="KW-0732">Signal</keyword>
<reference evidence="10 11" key="1">
    <citation type="submission" date="2020-08" db="EMBL/GenBank/DDBJ databases">
        <title>Genome public.</title>
        <authorList>
            <person name="Liu C."/>
            <person name="Sun Q."/>
        </authorList>
    </citation>
    <scope>NUCLEOTIDE SEQUENCE [LARGE SCALE GENOMIC DNA]</scope>
    <source>
        <strain evidence="10 11">M27</strain>
    </source>
</reference>
<comment type="caution">
    <text evidence="10">The sequence shown here is derived from an EMBL/GenBank/DDBJ whole genome shotgun (WGS) entry which is preliminary data.</text>
</comment>
<comment type="similarity">
    <text evidence="2">Belongs to the SusD family.</text>
</comment>
<sequence length="514" mass="58996">MKKRNILYTLAGSILLLLSTASCSDFLEPKSPNEYVPKDANALQELLIGAAYPTAYGGNRFLTFVDCFSDDWQFHKLDASFADDDIGRETALRALFTWQPDMFITMETQGYSYNNIWQGYYKYILGTNAVLDYIGDVKGTDEEKNYVIAQALALRGFYYFMLVNHFGAPYNYDKDALGVPLKLESKLNAEDEVLIPRNTVGEVYKQILTDLNEAERCFLTLPKAKQYQLDYMMNLPAVQLLKSRLFLYMENWAEAAKYANKVITDWNFSLLDLNNLPEPTKKEPYYNFVSPDSPEAIWFFGNIDDLAGINESVALEIEDPSGKSVYRDVFIASDELLNSFEENDLRKDNYIVKEFDNTNTEFLDSYSVYGKFKISSKGAPQSGESFALALRLSEAYLNLAEASALNQQEGAALNAMKTLLEKRYKTDTYQQPTNLTGETLVNFIRNERRKELCFEGQRWFDLRRYGMPSFSRMWAKEVYTLKKNDPSYTMPIPEEVLRENSSLEQNPLAPSRKD</sequence>
<dbReference type="Proteomes" id="UP000600600">
    <property type="component" value="Unassembled WGS sequence"/>
</dbReference>
<evidence type="ECO:0000256" key="7">
    <source>
        <dbReference type="SAM" id="SignalP"/>
    </source>
</evidence>
<accession>A0ABR7C993</accession>
<evidence type="ECO:0000256" key="1">
    <source>
        <dbReference type="ARBA" id="ARBA00004442"/>
    </source>
</evidence>
<gene>
    <name evidence="10" type="ORF">H8S67_06690</name>
</gene>
<dbReference type="Pfam" id="PF07980">
    <property type="entry name" value="SusD_RagB"/>
    <property type="match status" value="1"/>
</dbReference>
<dbReference type="Pfam" id="PF14322">
    <property type="entry name" value="SusD-like_3"/>
    <property type="match status" value="1"/>
</dbReference>
<dbReference type="Gene3D" id="1.25.40.390">
    <property type="match status" value="1"/>
</dbReference>
<feature type="region of interest" description="Disordered" evidence="6">
    <location>
        <begin position="493"/>
        <end position="514"/>
    </location>
</feature>
<evidence type="ECO:0000259" key="8">
    <source>
        <dbReference type="Pfam" id="PF07980"/>
    </source>
</evidence>
<feature type="chain" id="PRO_5045792751" evidence="7">
    <location>
        <begin position="25"/>
        <end position="514"/>
    </location>
</feature>
<evidence type="ECO:0000313" key="11">
    <source>
        <dbReference type="Proteomes" id="UP000600600"/>
    </source>
</evidence>
<evidence type="ECO:0000256" key="4">
    <source>
        <dbReference type="ARBA" id="ARBA00023136"/>
    </source>
</evidence>